<keyword evidence="4" id="KW-0560">Oxidoreductase</keyword>
<dbReference type="GO" id="GO:0050660">
    <property type="term" value="F:flavin adenine dinucleotide binding"/>
    <property type="evidence" value="ECO:0007669"/>
    <property type="project" value="TreeGrafter"/>
</dbReference>
<feature type="domain" description="FAD/NAD(P)-binding" evidence="9">
    <location>
        <begin position="5"/>
        <end position="323"/>
    </location>
</feature>
<evidence type="ECO:0000259" key="8">
    <source>
        <dbReference type="Pfam" id="PF02852"/>
    </source>
</evidence>
<comment type="cofactor">
    <cofactor evidence="6">
        <name>FAD</name>
        <dbReference type="ChEBI" id="CHEBI:57692"/>
    </cofactor>
    <text evidence="6">Binds 1 FAD per subunit.</text>
</comment>
<protein>
    <submittedName>
        <fullName evidence="10">Mercuric reductase</fullName>
    </submittedName>
</protein>
<reference evidence="10 11" key="1">
    <citation type="submission" date="2018-07" db="EMBL/GenBank/DDBJ databases">
        <title>Chitinophaga K2CV101002-2 sp. nov., isolated from a monsoon evergreen broad-leaved forest soil.</title>
        <authorList>
            <person name="Lv Y."/>
        </authorList>
    </citation>
    <scope>NUCLEOTIDE SEQUENCE [LARGE SCALE GENOMIC DNA]</scope>
    <source>
        <strain evidence="10 11">GDMCC 1.1288</strain>
    </source>
</reference>
<dbReference type="PRINTS" id="PR00411">
    <property type="entry name" value="PNDRDTASEI"/>
</dbReference>
<evidence type="ECO:0000256" key="4">
    <source>
        <dbReference type="ARBA" id="ARBA00023002"/>
    </source>
</evidence>
<sequence>MQKFDAIIIGSGQGGTPLAVKLAAKGWKTALIEQRYLGGTCINDGCTPSKAMIACSNVANTVLHSNKWGIHSVGFNVDMPYIVGRKNSIVENYRNKIGQTIEQTQNLSLFMGTAVFTGHKTIKVTGEALGEEYKLSAEYIFINTGATPLIPSIKGIDQVSYLNSTTILEEIKVPKELLIIGGSYVALELGQMFLRLGSSVTVLENGPQLVSREDPDVSAAIKSMLEAEGMQIFTNANTTSVNKEDNSIIVNVQIDKLEHKISGTHLLVATGRKPQTSVLELHRTNVLTNEKGFIQVNDRLETSAEKIYAIGDVNGGPQFTHISYNDYIIIYKNLFENANLSTTQRQVPYCMFTDPQLGRIGLSEQAAMKQDIPYKVYKLPMTKVARAVENGRTTGFIKALVHEYNDTILGATVIGEEGGELMSIIQMAMLGGITATQIRDMIFAHPLYAEALNNLFRSPDH</sequence>
<dbReference type="SUPFAM" id="SSF51905">
    <property type="entry name" value="FAD/NAD(P)-binding domain"/>
    <property type="match status" value="1"/>
</dbReference>
<keyword evidence="2" id="KW-0285">Flavoprotein</keyword>
<evidence type="ECO:0000256" key="7">
    <source>
        <dbReference type="PIRSR" id="PIRSR000350-4"/>
    </source>
</evidence>
<dbReference type="OrthoDB" id="9800167at2"/>
<keyword evidence="6" id="KW-0547">Nucleotide-binding</keyword>
<proteinExistence type="inferred from homology"/>
<comment type="caution">
    <text evidence="10">The sequence shown here is derived from an EMBL/GenBank/DDBJ whole genome shotgun (WGS) entry which is preliminary data.</text>
</comment>
<feature type="binding site" evidence="6">
    <location>
        <position position="50"/>
    </location>
    <ligand>
        <name>FAD</name>
        <dbReference type="ChEBI" id="CHEBI:57692"/>
    </ligand>
</feature>
<dbReference type="FunFam" id="3.30.390.30:FF:000001">
    <property type="entry name" value="Dihydrolipoyl dehydrogenase"/>
    <property type="match status" value="1"/>
</dbReference>
<dbReference type="RefSeq" id="WP_116973709.1">
    <property type="nucleotide sequence ID" value="NZ_QPMM01000001.1"/>
</dbReference>
<dbReference type="InterPro" id="IPR001100">
    <property type="entry name" value="Pyr_nuc-diS_OxRdtase"/>
</dbReference>
<dbReference type="InterPro" id="IPR004099">
    <property type="entry name" value="Pyr_nucl-diS_OxRdtase_dimer"/>
</dbReference>
<evidence type="ECO:0000256" key="3">
    <source>
        <dbReference type="ARBA" id="ARBA00022827"/>
    </source>
</evidence>
<dbReference type="SUPFAM" id="SSF55424">
    <property type="entry name" value="FAD/NAD-linked reductases, dimerisation (C-terminal) domain"/>
    <property type="match status" value="1"/>
</dbReference>
<keyword evidence="3 6" id="KW-0274">FAD</keyword>
<keyword evidence="6" id="KW-0520">NAD</keyword>
<evidence type="ECO:0000313" key="10">
    <source>
        <dbReference type="EMBL" id="RFS26518.1"/>
    </source>
</evidence>
<evidence type="ECO:0000256" key="2">
    <source>
        <dbReference type="ARBA" id="ARBA00022630"/>
    </source>
</evidence>
<dbReference type="Pfam" id="PF07992">
    <property type="entry name" value="Pyr_redox_2"/>
    <property type="match status" value="1"/>
</dbReference>
<name>A0A3E1YGM0_9BACT</name>
<dbReference type="Gene3D" id="3.30.390.30">
    <property type="match status" value="1"/>
</dbReference>
<dbReference type="InterPro" id="IPR036188">
    <property type="entry name" value="FAD/NAD-bd_sf"/>
</dbReference>
<dbReference type="Gene3D" id="3.50.50.60">
    <property type="entry name" value="FAD/NAD(P)-binding domain"/>
    <property type="match status" value="2"/>
</dbReference>
<organism evidence="10 11">
    <name type="scientific">Chitinophaga silvatica</name>
    <dbReference type="NCBI Taxonomy" id="2282649"/>
    <lineage>
        <taxon>Bacteria</taxon>
        <taxon>Pseudomonadati</taxon>
        <taxon>Bacteroidota</taxon>
        <taxon>Chitinophagia</taxon>
        <taxon>Chitinophagales</taxon>
        <taxon>Chitinophagaceae</taxon>
        <taxon>Chitinophaga</taxon>
    </lineage>
</organism>
<evidence type="ECO:0000256" key="5">
    <source>
        <dbReference type="PIRSR" id="PIRSR000350-2"/>
    </source>
</evidence>
<dbReference type="GO" id="GO:0003955">
    <property type="term" value="F:NAD(P)H dehydrogenase (quinone) activity"/>
    <property type="evidence" value="ECO:0007669"/>
    <property type="project" value="TreeGrafter"/>
</dbReference>
<gene>
    <name evidence="10" type="ORF">DVR12_01650</name>
</gene>
<dbReference type="EMBL" id="QPMM01000001">
    <property type="protein sequence ID" value="RFS26518.1"/>
    <property type="molecule type" value="Genomic_DNA"/>
</dbReference>
<dbReference type="PANTHER" id="PTHR43014:SF2">
    <property type="entry name" value="MERCURIC REDUCTASE"/>
    <property type="match status" value="1"/>
</dbReference>
<evidence type="ECO:0000259" key="9">
    <source>
        <dbReference type="Pfam" id="PF07992"/>
    </source>
</evidence>
<feature type="active site" description="Proton acceptor" evidence="5">
    <location>
        <position position="445"/>
    </location>
</feature>
<dbReference type="Pfam" id="PF02852">
    <property type="entry name" value="Pyr_redox_dim"/>
    <property type="match status" value="1"/>
</dbReference>
<feature type="binding site" evidence="6">
    <location>
        <position position="204"/>
    </location>
    <ligand>
        <name>NAD(+)</name>
        <dbReference type="ChEBI" id="CHEBI:57540"/>
    </ligand>
</feature>
<dbReference type="AlphaFoldDB" id="A0A3E1YGM0"/>
<evidence type="ECO:0000256" key="1">
    <source>
        <dbReference type="ARBA" id="ARBA00007532"/>
    </source>
</evidence>
<feature type="disulfide bond" description="Redox-active" evidence="7">
    <location>
        <begin position="41"/>
        <end position="46"/>
    </location>
</feature>
<evidence type="ECO:0000313" key="11">
    <source>
        <dbReference type="Proteomes" id="UP000260644"/>
    </source>
</evidence>
<keyword evidence="11" id="KW-1185">Reference proteome</keyword>
<dbReference type="Proteomes" id="UP000260644">
    <property type="component" value="Unassembled WGS sequence"/>
</dbReference>
<dbReference type="PIRSF" id="PIRSF000350">
    <property type="entry name" value="Mercury_reductase_MerA"/>
    <property type="match status" value="1"/>
</dbReference>
<feature type="domain" description="Pyridine nucleotide-disulphide oxidoreductase dimerisation" evidence="8">
    <location>
        <begin position="347"/>
        <end position="454"/>
    </location>
</feature>
<feature type="binding site" evidence="6">
    <location>
        <position position="271"/>
    </location>
    <ligand>
        <name>NAD(+)</name>
        <dbReference type="ChEBI" id="CHEBI:57540"/>
    </ligand>
</feature>
<comment type="similarity">
    <text evidence="1">Belongs to the class-I pyridine nucleotide-disulfide oxidoreductase family.</text>
</comment>
<feature type="binding site" evidence="6">
    <location>
        <position position="312"/>
    </location>
    <ligand>
        <name>FAD</name>
        <dbReference type="ChEBI" id="CHEBI:57692"/>
    </ligand>
</feature>
<feature type="binding site" evidence="6">
    <location>
        <begin position="181"/>
        <end position="188"/>
    </location>
    <ligand>
        <name>NAD(+)</name>
        <dbReference type="ChEBI" id="CHEBI:57540"/>
    </ligand>
</feature>
<dbReference type="InterPro" id="IPR023753">
    <property type="entry name" value="FAD/NAD-binding_dom"/>
</dbReference>
<accession>A0A3E1YGM0</accession>
<dbReference type="PRINTS" id="PR00368">
    <property type="entry name" value="FADPNR"/>
</dbReference>
<dbReference type="PANTHER" id="PTHR43014">
    <property type="entry name" value="MERCURIC REDUCTASE"/>
    <property type="match status" value="1"/>
</dbReference>
<dbReference type="InterPro" id="IPR016156">
    <property type="entry name" value="FAD/NAD-linked_Rdtase_dimer_sf"/>
</dbReference>
<evidence type="ECO:0000256" key="6">
    <source>
        <dbReference type="PIRSR" id="PIRSR000350-3"/>
    </source>
</evidence>